<dbReference type="Gene3D" id="3.90.1750.20">
    <property type="entry name" value="Putative Large Serine Recombinase, Chain B, Domain 2"/>
    <property type="match status" value="1"/>
</dbReference>
<keyword evidence="9" id="KW-1185">Reference proteome</keyword>
<dbReference type="PANTHER" id="PTHR30461:SF2">
    <property type="entry name" value="SERINE RECOMBINASE PINE-RELATED"/>
    <property type="match status" value="1"/>
</dbReference>
<dbReference type="SUPFAM" id="SSF53041">
    <property type="entry name" value="Resolvase-like"/>
    <property type="match status" value="1"/>
</dbReference>
<dbReference type="GO" id="GO:0015074">
    <property type="term" value="P:DNA integration"/>
    <property type="evidence" value="ECO:0007669"/>
    <property type="project" value="UniProtKB-KW"/>
</dbReference>
<keyword evidence="6" id="KW-0175">Coiled coil</keyword>
<dbReference type="InterPro" id="IPR036162">
    <property type="entry name" value="Resolvase-like_N_sf"/>
</dbReference>
<dbReference type="GO" id="GO:0000150">
    <property type="term" value="F:DNA strand exchange activity"/>
    <property type="evidence" value="ECO:0007669"/>
    <property type="project" value="InterPro"/>
</dbReference>
<keyword evidence="3" id="KW-0233">DNA recombination</keyword>
<name>A0A2S4N8S6_9FLAO</name>
<proteinExistence type="predicted"/>
<dbReference type="AlphaFoldDB" id="A0A2S4N8S6"/>
<dbReference type="Pfam" id="PF00239">
    <property type="entry name" value="Resolvase"/>
    <property type="match status" value="1"/>
</dbReference>
<dbReference type="EMBL" id="PQNY01000007">
    <property type="protein sequence ID" value="POS01833.1"/>
    <property type="molecule type" value="Genomic_DNA"/>
</dbReference>
<gene>
    <name evidence="8" type="ORF">Q361_10723</name>
</gene>
<dbReference type="SMART" id="SM00857">
    <property type="entry name" value="Resolvase"/>
    <property type="match status" value="1"/>
</dbReference>
<keyword evidence="2" id="KW-0238">DNA-binding</keyword>
<dbReference type="GO" id="GO:0003677">
    <property type="term" value="F:DNA binding"/>
    <property type="evidence" value="ECO:0007669"/>
    <property type="project" value="UniProtKB-KW"/>
</dbReference>
<dbReference type="InterPro" id="IPR038109">
    <property type="entry name" value="DNA_bind_recomb_sf"/>
</dbReference>
<dbReference type="Pfam" id="PF07508">
    <property type="entry name" value="Recombinase"/>
    <property type="match status" value="1"/>
</dbReference>
<dbReference type="Gene3D" id="3.40.50.1390">
    <property type="entry name" value="Resolvase, N-terminal catalytic domain"/>
    <property type="match status" value="1"/>
</dbReference>
<dbReference type="PROSITE" id="PS00397">
    <property type="entry name" value="RECOMBINASES_1"/>
    <property type="match status" value="1"/>
</dbReference>
<evidence type="ECO:0000256" key="3">
    <source>
        <dbReference type="ARBA" id="ARBA00023172"/>
    </source>
</evidence>
<dbReference type="Proteomes" id="UP000237056">
    <property type="component" value="Unassembled WGS sequence"/>
</dbReference>
<evidence type="ECO:0000256" key="6">
    <source>
        <dbReference type="SAM" id="Coils"/>
    </source>
</evidence>
<dbReference type="InterPro" id="IPR006118">
    <property type="entry name" value="Recombinase_CS"/>
</dbReference>
<dbReference type="InterPro" id="IPR050639">
    <property type="entry name" value="SSR_resolvase"/>
</dbReference>
<evidence type="ECO:0000313" key="8">
    <source>
        <dbReference type="EMBL" id="POS01833.1"/>
    </source>
</evidence>
<organism evidence="8 9">
    <name type="scientific">Flavobacterium croceum DSM 17960</name>
    <dbReference type="NCBI Taxonomy" id="1121886"/>
    <lineage>
        <taxon>Bacteria</taxon>
        <taxon>Pseudomonadati</taxon>
        <taxon>Bacteroidota</taxon>
        <taxon>Flavobacteriia</taxon>
        <taxon>Flavobacteriales</taxon>
        <taxon>Flavobacteriaceae</taxon>
        <taxon>Flavobacterium</taxon>
    </lineage>
</organism>
<evidence type="ECO:0000256" key="2">
    <source>
        <dbReference type="ARBA" id="ARBA00023125"/>
    </source>
</evidence>
<comment type="caution">
    <text evidence="8">The sequence shown here is derived from an EMBL/GenBank/DDBJ whole genome shotgun (WGS) entry which is preliminary data.</text>
</comment>
<evidence type="ECO:0000313" key="9">
    <source>
        <dbReference type="Proteomes" id="UP000237056"/>
    </source>
</evidence>
<evidence type="ECO:0000256" key="4">
    <source>
        <dbReference type="PIRSR" id="PIRSR606118-50"/>
    </source>
</evidence>
<evidence type="ECO:0000259" key="7">
    <source>
        <dbReference type="PROSITE" id="PS51736"/>
    </source>
</evidence>
<dbReference type="PANTHER" id="PTHR30461">
    <property type="entry name" value="DNA-INVERTASE FROM LAMBDOID PROPHAGE"/>
    <property type="match status" value="1"/>
</dbReference>
<dbReference type="RefSeq" id="WP_169929279.1">
    <property type="nucleotide sequence ID" value="NZ_PQNY01000007.1"/>
</dbReference>
<feature type="domain" description="Resolvase/invertase-type recombinase catalytic" evidence="7">
    <location>
        <begin position="10"/>
        <end position="158"/>
    </location>
</feature>
<sequence length="517" mass="59959">MTKTNNNQINVILYCRVSTDEQAEKGFSLNYQEESLKKYCTYKGYNIVKVFREDHSAKNFKRPRWNELKTYVKANKKAVNMVLVTRWDRFSRNVEQALREIREFDSAGIEINSSEQYLDMANCDNKMVLSIYLTAGEVERDKISIRTALGTYQAKCEGYYAHRAPFGYKSHREGNRLQRNGQQIKRTKLVPNENAHYVTEAFRAVSLGIEPAEVVRKRLNKQGMQLGKSSFNLMLKNILYAGKIEVHEFKNESAKLVDGVHAPLTDLETFLKVQDVFQNKKWKYLRKPEKEDDFPLRNFIVCECCGQNLTASYSKGRNERYGYYHGRHQCKTRIRKEKAENTVGQLLTELSINSNIKSLFVDILKDSANELNGNKANELKVKKTRLSEIQMQLTNADDMFLAGKMPSDRYNITVERYNTEKMQLELEIEVLQQINGDISESIETGLLLLENLDHMFFESDNQGKKMILGSLFTEKLIFGKEKCRTTEINEVIRILTRNDKGFESTDKKKLSKMTAFP</sequence>
<reference evidence="8 9" key="1">
    <citation type="submission" date="2018-01" db="EMBL/GenBank/DDBJ databases">
        <title>Genomic Encyclopedia of Type Strains, Phase I: the one thousand microbial genomes (KMG-I) project.</title>
        <authorList>
            <person name="Goeker M."/>
        </authorList>
    </citation>
    <scope>NUCLEOTIDE SEQUENCE [LARGE SCALE GENOMIC DNA]</scope>
    <source>
        <strain evidence="8 9">DSM 17960</strain>
    </source>
</reference>
<protein>
    <submittedName>
        <fullName evidence="8">DNA invertase Pin-like site-specific DNA recombinase</fullName>
    </submittedName>
</protein>
<keyword evidence="1" id="KW-0229">DNA integration</keyword>
<dbReference type="InterPro" id="IPR011109">
    <property type="entry name" value="DNA_bind_recombinase_dom"/>
</dbReference>
<accession>A0A2S4N8S6</accession>
<dbReference type="InterPro" id="IPR006119">
    <property type="entry name" value="Resolv_N"/>
</dbReference>
<evidence type="ECO:0000256" key="5">
    <source>
        <dbReference type="PROSITE-ProRule" id="PRU10137"/>
    </source>
</evidence>
<dbReference type="CDD" id="cd00338">
    <property type="entry name" value="Ser_Recombinase"/>
    <property type="match status" value="1"/>
</dbReference>
<evidence type="ECO:0000256" key="1">
    <source>
        <dbReference type="ARBA" id="ARBA00022908"/>
    </source>
</evidence>
<feature type="active site" description="O-(5'-phospho-DNA)-serine intermediate" evidence="4 5">
    <location>
        <position position="18"/>
    </location>
</feature>
<feature type="coiled-coil region" evidence="6">
    <location>
        <begin position="407"/>
        <end position="434"/>
    </location>
</feature>
<dbReference type="PROSITE" id="PS51736">
    <property type="entry name" value="RECOMBINASES_3"/>
    <property type="match status" value="1"/>
</dbReference>